<organism evidence="1 2">
    <name type="scientific">Candidatus Naiadarchaeum limnaeum</name>
    <dbReference type="NCBI Taxonomy" id="2756139"/>
    <lineage>
        <taxon>Archaea</taxon>
        <taxon>Candidatus Undinarchaeota</taxon>
        <taxon>Candidatus Undinarchaeia</taxon>
        <taxon>Candidatus Naiadarchaeales</taxon>
        <taxon>Candidatus Naiadarchaeaceae</taxon>
        <taxon>Candidatus Naiadarchaeum</taxon>
    </lineage>
</organism>
<evidence type="ECO:0000313" key="2">
    <source>
        <dbReference type="Proteomes" id="UP000646946"/>
    </source>
</evidence>
<reference evidence="1 2" key="1">
    <citation type="journal article" name="Nat. Commun.">
        <title>Undinarchaeota illuminate DPANN phylogeny and the impact of gene transfer on archaeal evolution.</title>
        <authorList>
            <person name="Dombrowski N."/>
            <person name="Williams T.A."/>
            <person name="Sun J."/>
            <person name="Woodcroft B.J."/>
            <person name="Lee J.H."/>
            <person name="Minh B.Q."/>
            <person name="Rinke C."/>
            <person name="Spang A."/>
        </authorList>
    </citation>
    <scope>NUCLEOTIDE SEQUENCE [LARGE SCALE GENOMIC DNA]</scope>
    <source>
        <strain evidence="1">MAG_bin1129</strain>
    </source>
</reference>
<feature type="non-terminal residue" evidence="1">
    <location>
        <position position="139"/>
    </location>
</feature>
<dbReference type="AlphaFoldDB" id="A0A832V0C4"/>
<name>A0A832V0C4_9ARCH</name>
<accession>A0A832V0C4</accession>
<proteinExistence type="predicted"/>
<keyword evidence="2" id="KW-1185">Reference proteome</keyword>
<dbReference type="EMBL" id="DVAB01000026">
    <property type="protein sequence ID" value="HIK00544.1"/>
    <property type="molecule type" value="Genomic_DNA"/>
</dbReference>
<protein>
    <submittedName>
        <fullName evidence="1">Uncharacterized protein</fullName>
    </submittedName>
</protein>
<gene>
    <name evidence="1" type="ORF">H1016_03320</name>
</gene>
<evidence type="ECO:0000313" key="1">
    <source>
        <dbReference type="EMBL" id="HIK00544.1"/>
    </source>
</evidence>
<comment type="caution">
    <text evidence="1">The sequence shown here is derived from an EMBL/GenBank/DDBJ whole genome shotgun (WGS) entry which is preliminary data.</text>
</comment>
<dbReference type="Proteomes" id="UP000646946">
    <property type="component" value="Unassembled WGS sequence"/>
</dbReference>
<sequence length="139" mass="15632">MRQFALLLGLLFVLPSLGLALTQEIPEQTVLIGTLETKFQNWCTKDGSGYSIANWINPNAIYYRVLINPDGTQEFLDMYHFYNNAQGSPSKFDGDMQYETITQQPGRADRIERTPDPLNPYMPTYKTKIVDADGGECGG</sequence>